<dbReference type="EMBL" id="MCFE01000144">
    <property type="protein sequence ID" value="ORX96888.1"/>
    <property type="molecule type" value="Genomic_DNA"/>
</dbReference>
<dbReference type="InParanoid" id="A0A1Y1YG07"/>
<feature type="compositionally biased region" description="Basic and acidic residues" evidence="1">
    <location>
        <begin position="81"/>
        <end position="91"/>
    </location>
</feature>
<gene>
    <name evidence="2" type="ORF">K493DRAFT_350471</name>
</gene>
<sequence length="297" mass="32649">MSLLYSCSDQASNCYQQVQVQPTVETPNVQVPLLRQVFTTVTRKHDNLNTANANSDKSLDVQFQAGPSLEVEGSASASEYAKQKGAEHSDDGSGYPIVMVQPAQDETYSTPVVVTQCIEGCSDQDTHSIATQKDLQAPANLPPASTWTVVYLKQVPWTPISNIRKALKACNIQLSRIANLAWRKGKILEVILDQNIADPFVAFVEKNFNWLKTDFKIVPEESESSDSLLFNKPPAHVAILSFFAAIKRQAPSYEVTYFLKNHTISLLADLSDAPFEELWDSAGHIVNAASEEATTSA</sequence>
<evidence type="ECO:0000256" key="1">
    <source>
        <dbReference type="SAM" id="MobiDB-lite"/>
    </source>
</evidence>
<dbReference type="AlphaFoldDB" id="A0A1Y1YG07"/>
<name>A0A1Y1YG07_9FUNG</name>
<evidence type="ECO:0000313" key="3">
    <source>
        <dbReference type="Proteomes" id="UP000193498"/>
    </source>
</evidence>
<keyword evidence="3" id="KW-1185">Reference proteome</keyword>
<dbReference type="Proteomes" id="UP000193498">
    <property type="component" value="Unassembled WGS sequence"/>
</dbReference>
<evidence type="ECO:0000313" key="2">
    <source>
        <dbReference type="EMBL" id="ORX96888.1"/>
    </source>
</evidence>
<reference evidence="2 3" key="1">
    <citation type="submission" date="2016-07" db="EMBL/GenBank/DDBJ databases">
        <title>Pervasive Adenine N6-methylation of Active Genes in Fungi.</title>
        <authorList>
            <consortium name="DOE Joint Genome Institute"/>
            <person name="Mondo S.J."/>
            <person name="Dannebaum R.O."/>
            <person name="Kuo R.C."/>
            <person name="Labutti K."/>
            <person name="Haridas S."/>
            <person name="Kuo A."/>
            <person name="Salamov A."/>
            <person name="Ahrendt S.R."/>
            <person name="Lipzen A."/>
            <person name="Sullivan W."/>
            <person name="Andreopoulos W.B."/>
            <person name="Clum A."/>
            <person name="Lindquist E."/>
            <person name="Daum C."/>
            <person name="Ramamoorthy G.K."/>
            <person name="Gryganskyi A."/>
            <person name="Culley D."/>
            <person name="Magnuson J.K."/>
            <person name="James T.Y."/>
            <person name="O'Malley M.A."/>
            <person name="Stajich J.E."/>
            <person name="Spatafora J.W."/>
            <person name="Visel A."/>
            <person name="Grigoriev I.V."/>
        </authorList>
    </citation>
    <scope>NUCLEOTIDE SEQUENCE [LARGE SCALE GENOMIC DNA]</scope>
    <source>
        <strain evidence="2 3">CBS 931.73</strain>
    </source>
</reference>
<organism evidence="2 3">
    <name type="scientific">Basidiobolus meristosporus CBS 931.73</name>
    <dbReference type="NCBI Taxonomy" id="1314790"/>
    <lineage>
        <taxon>Eukaryota</taxon>
        <taxon>Fungi</taxon>
        <taxon>Fungi incertae sedis</taxon>
        <taxon>Zoopagomycota</taxon>
        <taxon>Entomophthoromycotina</taxon>
        <taxon>Basidiobolomycetes</taxon>
        <taxon>Basidiobolales</taxon>
        <taxon>Basidiobolaceae</taxon>
        <taxon>Basidiobolus</taxon>
    </lineage>
</organism>
<accession>A0A1Y1YG07</accession>
<protein>
    <submittedName>
        <fullName evidence="2">Uncharacterized protein</fullName>
    </submittedName>
</protein>
<feature type="region of interest" description="Disordered" evidence="1">
    <location>
        <begin position="74"/>
        <end position="96"/>
    </location>
</feature>
<comment type="caution">
    <text evidence="2">The sequence shown here is derived from an EMBL/GenBank/DDBJ whole genome shotgun (WGS) entry which is preliminary data.</text>
</comment>
<proteinExistence type="predicted"/>